<dbReference type="Proteomes" id="UP000245207">
    <property type="component" value="Unassembled WGS sequence"/>
</dbReference>
<evidence type="ECO:0000313" key="10">
    <source>
        <dbReference type="EMBL" id="PWA87798.1"/>
    </source>
</evidence>
<evidence type="ECO:0000256" key="5">
    <source>
        <dbReference type="ARBA" id="ARBA00022989"/>
    </source>
</evidence>
<dbReference type="OrthoDB" id="655540at2759"/>
<dbReference type="STRING" id="35608.A0A2U1PPV4"/>
<feature type="transmembrane region" description="Helical" evidence="8">
    <location>
        <begin position="331"/>
        <end position="353"/>
    </location>
</feature>
<dbReference type="EMBL" id="PKPP01000876">
    <property type="protein sequence ID" value="PWA87798.1"/>
    <property type="molecule type" value="Genomic_DNA"/>
</dbReference>
<dbReference type="InterPro" id="IPR013057">
    <property type="entry name" value="AA_transpt_TM"/>
</dbReference>
<dbReference type="GO" id="GO:0016020">
    <property type="term" value="C:membrane"/>
    <property type="evidence" value="ECO:0007669"/>
    <property type="project" value="UniProtKB-SubCell"/>
</dbReference>
<feature type="domain" description="Amino acid transporter transmembrane" evidence="9">
    <location>
        <begin position="341"/>
        <end position="652"/>
    </location>
</feature>
<keyword evidence="11" id="KW-1185">Reference proteome</keyword>
<evidence type="ECO:0000256" key="2">
    <source>
        <dbReference type="ARBA" id="ARBA00022448"/>
    </source>
</evidence>
<keyword evidence="2" id="KW-0813">Transport</keyword>
<comment type="caution">
    <text evidence="10">The sequence shown here is derived from an EMBL/GenBank/DDBJ whole genome shotgun (WGS) entry which is preliminary data.</text>
</comment>
<feature type="transmembrane region" description="Helical" evidence="8">
    <location>
        <begin position="437"/>
        <end position="458"/>
    </location>
</feature>
<protein>
    <submittedName>
        <fullName evidence="10">Vacuolar amino acid transporter 1</fullName>
    </submittedName>
</protein>
<dbReference type="AlphaFoldDB" id="A0A2U1PPV4"/>
<evidence type="ECO:0000256" key="1">
    <source>
        <dbReference type="ARBA" id="ARBA00004370"/>
    </source>
</evidence>
<reference evidence="10 11" key="1">
    <citation type="journal article" date="2018" name="Mol. Plant">
        <title>The genome of Artemisia annua provides insight into the evolution of Asteraceae family and artemisinin biosynthesis.</title>
        <authorList>
            <person name="Shen Q."/>
            <person name="Zhang L."/>
            <person name="Liao Z."/>
            <person name="Wang S."/>
            <person name="Yan T."/>
            <person name="Shi P."/>
            <person name="Liu M."/>
            <person name="Fu X."/>
            <person name="Pan Q."/>
            <person name="Wang Y."/>
            <person name="Lv Z."/>
            <person name="Lu X."/>
            <person name="Zhang F."/>
            <person name="Jiang W."/>
            <person name="Ma Y."/>
            <person name="Chen M."/>
            <person name="Hao X."/>
            <person name="Li L."/>
            <person name="Tang Y."/>
            <person name="Lv G."/>
            <person name="Zhou Y."/>
            <person name="Sun X."/>
            <person name="Brodelius P.E."/>
            <person name="Rose J.K.C."/>
            <person name="Tang K."/>
        </authorList>
    </citation>
    <scope>NUCLEOTIDE SEQUENCE [LARGE SCALE GENOMIC DNA]</scope>
    <source>
        <strain evidence="11">cv. Huhao1</strain>
        <tissue evidence="10">Leaf</tissue>
    </source>
</reference>
<feature type="transmembrane region" description="Helical" evidence="8">
    <location>
        <begin position="394"/>
        <end position="417"/>
    </location>
</feature>
<feature type="transmembrane region" description="Helical" evidence="8">
    <location>
        <begin position="465"/>
        <end position="485"/>
    </location>
</feature>
<comment type="subcellular location">
    <subcellularLocation>
        <location evidence="1">Membrane</location>
    </subcellularLocation>
</comment>
<evidence type="ECO:0000256" key="4">
    <source>
        <dbReference type="ARBA" id="ARBA00022970"/>
    </source>
</evidence>
<proteinExistence type="predicted"/>
<evidence type="ECO:0000256" key="3">
    <source>
        <dbReference type="ARBA" id="ARBA00022692"/>
    </source>
</evidence>
<evidence type="ECO:0000313" key="11">
    <source>
        <dbReference type="Proteomes" id="UP000245207"/>
    </source>
</evidence>
<evidence type="ECO:0000259" key="9">
    <source>
        <dbReference type="Pfam" id="PF01490"/>
    </source>
</evidence>
<feature type="region of interest" description="Disordered" evidence="7">
    <location>
        <begin position="187"/>
        <end position="222"/>
    </location>
</feature>
<accession>A0A2U1PPV4</accession>
<keyword evidence="4" id="KW-0029">Amino-acid transport</keyword>
<evidence type="ECO:0000256" key="7">
    <source>
        <dbReference type="SAM" id="MobiDB-lite"/>
    </source>
</evidence>
<feature type="region of interest" description="Disordered" evidence="7">
    <location>
        <begin position="94"/>
        <end position="144"/>
    </location>
</feature>
<dbReference type="Pfam" id="PF01490">
    <property type="entry name" value="Aa_trans"/>
    <property type="match status" value="1"/>
</dbReference>
<keyword evidence="5 8" id="KW-1133">Transmembrane helix</keyword>
<keyword evidence="6 8" id="KW-0472">Membrane</keyword>
<evidence type="ECO:0000256" key="8">
    <source>
        <dbReference type="SAM" id="Phobius"/>
    </source>
</evidence>
<feature type="compositionally biased region" description="Polar residues" evidence="7">
    <location>
        <begin position="187"/>
        <end position="206"/>
    </location>
</feature>
<feature type="transmembrane region" description="Helical" evidence="8">
    <location>
        <begin position="579"/>
        <end position="598"/>
    </location>
</feature>
<name>A0A2U1PPV4_ARTAN</name>
<feature type="compositionally biased region" description="Polar residues" evidence="7">
    <location>
        <begin position="111"/>
        <end position="127"/>
    </location>
</feature>
<feature type="transmembrane region" description="Helical" evidence="8">
    <location>
        <begin position="619"/>
        <end position="639"/>
    </location>
</feature>
<evidence type="ECO:0000256" key="6">
    <source>
        <dbReference type="ARBA" id="ARBA00023136"/>
    </source>
</evidence>
<organism evidence="10 11">
    <name type="scientific">Artemisia annua</name>
    <name type="common">Sweet wormwood</name>
    <dbReference type="NCBI Taxonomy" id="35608"/>
    <lineage>
        <taxon>Eukaryota</taxon>
        <taxon>Viridiplantae</taxon>
        <taxon>Streptophyta</taxon>
        <taxon>Embryophyta</taxon>
        <taxon>Tracheophyta</taxon>
        <taxon>Spermatophyta</taxon>
        <taxon>Magnoliopsida</taxon>
        <taxon>eudicotyledons</taxon>
        <taxon>Gunneridae</taxon>
        <taxon>Pentapetalae</taxon>
        <taxon>asterids</taxon>
        <taxon>campanulids</taxon>
        <taxon>Asterales</taxon>
        <taxon>Asteraceae</taxon>
        <taxon>Asteroideae</taxon>
        <taxon>Anthemideae</taxon>
        <taxon>Artemisiinae</taxon>
        <taxon>Artemisia</taxon>
    </lineage>
</organism>
<dbReference type="PANTHER" id="PTHR48017">
    <property type="entry name" value="OS05G0424000 PROTEIN-RELATED"/>
    <property type="match status" value="1"/>
</dbReference>
<sequence length="707" mass="78168">MISRPTFLDDRASIITHGYDVTGTLGSPERLGPVEWRNLMSGQPAPGAWNSLVEQSIDHPLNDGASSSSSDTKISHLPTSLVDRASTITNTYDVTGALGSPERLGPMDLQNLMSGQPDTRTWNSLDKQSIDHPPNDGASSSSSATTIHLPTSLVDRASTITHTFDVTGAPGSPERLGPMDWQNLMSAQPATGTRNSPNEKSSSLSKTGGRHIERSRSGPSGVKSFMTWQWSMENSPERQINPEGVTSERYHVLSIEDREPPRRNSFDSSMRIAAGGYEFADRQHFRVRLNQQNLHDRSNPLNTGNLQNLVGVDMEHVRDEPLPIISWVEEFGMIVVGVYLFCSTALFSTAYALNEGGWIALSIYLVFLFAALFTADIIPLCFEDVSATRTYLDLGSLAFGAPGRAIVLAFLCVFSYATCIDCVMINREHFMVLWPEANTLLTIVSIVIPAIFVCFCSLNEYRPLWNGIGVFLSVIVVIILVFLGALDVGFQVKETSLFHSSTSHLSIGFFSFCLCGHSFLPSVYSRVRNRRKYRRILIIIFAISTTLYVGTGCFGYAMFGKETKSLFTLNLPRHLLVSQLAMGITVINHMFRYILNITPLAQNLEGLLPENYRNFSCRMLIRSLLAATTSLAFLSTGYYGPVVSLMGSIVGVAIGCKQKFEVNFDPFEVNSVKLIHSTPKIREYISSHEASVLLNASPALNMRLYWN</sequence>
<keyword evidence="3 8" id="KW-0812">Transmembrane</keyword>
<feature type="transmembrane region" description="Helical" evidence="8">
    <location>
        <begin position="359"/>
        <end position="382"/>
    </location>
</feature>
<feature type="transmembrane region" description="Helical" evidence="8">
    <location>
        <begin position="536"/>
        <end position="559"/>
    </location>
</feature>
<gene>
    <name evidence="10" type="ORF">CTI12_AA066140</name>
</gene>
<dbReference type="GO" id="GO:0006865">
    <property type="term" value="P:amino acid transport"/>
    <property type="evidence" value="ECO:0007669"/>
    <property type="project" value="UniProtKB-KW"/>
</dbReference>